<keyword evidence="3" id="KW-1185">Reference proteome</keyword>
<dbReference type="Proteomes" id="UP000037288">
    <property type="component" value="Unassembled WGS sequence"/>
</dbReference>
<evidence type="ECO:0000313" key="3">
    <source>
        <dbReference type="Proteomes" id="UP000037288"/>
    </source>
</evidence>
<evidence type="ECO:0000259" key="1">
    <source>
        <dbReference type="Pfam" id="PF05076"/>
    </source>
</evidence>
<evidence type="ECO:0000313" key="2">
    <source>
        <dbReference type="EMBL" id="KNB49603.1"/>
    </source>
</evidence>
<gene>
    <name evidence="2" type="ORF">AC230_30215</name>
</gene>
<sequence>MSVAEDIEPRERGDGRVAALVYAGTPGPGYVTGFTYGLSLVPRPDWGAVARELAITVRSDDVEWCRVPARIVAALRGLGPSFRSGEVFGHVGRYVADSAMNSVVLGSPVIGGAGPLDLASGRGATGEADLVEILGVYPIHATEREYVQTHGAEALWRLGWDRVDPGRPSAVRT</sequence>
<dbReference type="Pfam" id="PF05076">
    <property type="entry name" value="SUFU"/>
    <property type="match status" value="1"/>
</dbReference>
<organism evidence="2 3">
    <name type="scientific">Streptomyces caatingaensis</name>
    <dbReference type="NCBI Taxonomy" id="1678637"/>
    <lineage>
        <taxon>Bacteria</taxon>
        <taxon>Bacillati</taxon>
        <taxon>Actinomycetota</taxon>
        <taxon>Actinomycetes</taxon>
        <taxon>Kitasatosporales</taxon>
        <taxon>Streptomycetaceae</taxon>
        <taxon>Streptomyces</taxon>
    </lineage>
</organism>
<comment type="caution">
    <text evidence="2">The sequence shown here is derived from an EMBL/GenBank/DDBJ whole genome shotgun (WGS) entry which is preliminary data.</text>
</comment>
<proteinExistence type="predicted"/>
<protein>
    <recommendedName>
        <fullName evidence="1">Suppressor of fused-like domain-containing protein</fullName>
    </recommendedName>
</protein>
<name>A0A0K9X8T0_9ACTN</name>
<dbReference type="EMBL" id="LFXA01000018">
    <property type="protein sequence ID" value="KNB49603.1"/>
    <property type="molecule type" value="Genomic_DNA"/>
</dbReference>
<dbReference type="InterPro" id="IPR020941">
    <property type="entry name" value="SUFU-like_domain"/>
</dbReference>
<dbReference type="PATRIC" id="fig|1678637.3.peg.6436"/>
<feature type="domain" description="Suppressor of fused-like" evidence="1">
    <location>
        <begin position="20"/>
        <end position="167"/>
    </location>
</feature>
<dbReference type="AlphaFoldDB" id="A0A0K9X8T0"/>
<reference evidence="3" key="1">
    <citation type="submission" date="2015-07" db="EMBL/GenBank/DDBJ databases">
        <title>Draft genome sequence of Streptomyces sp. CMAA 1322, a bacterium isolated from Caatinga biome, from dry forest semiarid of Brazil.</title>
        <authorList>
            <person name="Santos S.N."/>
            <person name="Gacesa R."/>
            <person name="Taketani R.G."/>
            <person name="Long P.F."/>
            <person name="Melo I.S."/>
        </authorList>
    </citation>
    <scope>NUCLEOTIDE SEQUENCE [LARGE SCALE GENOMIC DNA]</scope>
    <source>
        <strain evidence="3">CMAA 1322</strain>
    </source>
</reference>
<accession>A0A0K9X8T0</accession>